<dbReference type="EMBL" id="MT144176">
    <property type="protein sequence ID" value="QJA50141.1"/>
    <property type="molecule type" value="Genomic_DNA"/>
</dbReference>
<dbReference type="AlphaFoldDB" id="A0A6H1ZRV1"/>
<gene>
    <name evidence="1" type="ORF">TM448A01614_0011</name>
</gene>
<evidence type="ECO:0000313" key="1">
    <source>
        <dbReference type="EMBL" id="QJA50141.1"/>
    </source>
</evidence>
<protein>
    <submittedName>
        <fullName evidence="1">Uncharacterized protein</fullName>
    </submittedName>
</protein>
<proteinExistence type="predicted"/>
<organism evidence="1">
    <name type="scientific">viral metagenome</name>
    <dbReference type="NCBI Taxonomy" id="1070528"/>
    <lineage>
        <taxon>unclassified sequences</taxon>
        <taxon>metagenomes</taxon>
        <taxon>organismal metagenomes</taxon>
    </lineage>
</organism>
<reference evidence="1" key="1">
    <citation type="submission" date="2020-03" db="EMBL/GenBank/DDBJ databases">
        <title>The deep terrestrial virosphere.</title>
        <authorList>
            <person name="Holmfeldt K."/>
            <person name="Nilsson E."/>
            <person name="Simone D."/>
            <person name="Lopez-Fernandez M."/>
            <person name="Wu X."/>
            <person name="de Brujin I."/>
            <person name="Lundin D."/>
            <person name="Andersson A."/>
            <person name="Bertilsson S."/>
            <person name="Dopson M."/>
        </authorList>
    </citation>
    <scope>NUCLEOTIDE SEQUENCE</scope>
    <source>
        <strain evidence="1">TM448A01614</strain>
    </source>
</reference>
<accession>A0A6H1ZRV1</accession>
<name>A0A6H1ZRV1_9ZZZZ</name>
<sequence>MAVPYPISGYVYDIDGITVLANIKVTAINTTQGNRLPNTAIATTNSLGEFIIDLANLPTDYANNDKIHIVAYTIKKSLDSRHTVDTVAGSYSHNMVLHWTTAHLADCYLVGIVVANSYTGGLYVDLYDRGQPEHRIIRIEVAAGETESVFLGDSGKFFTGGICKSLEDETSERINVFTKVKVRH</sequence>